<organism evidence="2 3">
    <name type="scientific">Saxophila tyrrhenica</name>
    <dbReference type="NCBI Taxonomy" id="1690608"/>
    <lineage>
        <taxon>Eukaryota</taxon>
        <taxon>Fungi</taxon>
        <taxon>Dikarya</taxon>
        <taxon>Ascomycota</taxon>
        <taxon>Pezizomycotina</taxon>
        <taxon>Dothideomycetes</taxon>
        <taxon>Dothideomycetidae</taxon>
        <taxon>Mycosphaerellales</taxon>
        <taxon>Extremaceae</taxon>
        <taxon>Saxophila</taxon>
    </lineage>
</organism>
<name>A0AAV9PHK9_9PEZI</name>
<protein>
    <submittedName>
        <fullName evidence="2">Uncharacterized protein</fullName>
    </submittedName>
</protein>
<accession>A0AAV9PHK9</accession>
<reference evidence="2 3" key="1">
    <citation type="submission" date="2023-08" db="EMBL/GenBank/DDBJ databases">
        <title>Black Yeasts Isolated from many extreme environments.</title>
        <authorList>
            <person name="Coleine C."/>
            <person name="Stajich J.E."/>
            <person name="Selbmann L."/>
        </authorList>
    </citation>
    <scope>NUCLEOTIDE SEQUENCE [LARGE SCALE GENOMIC DNA]</scope>
    <source>
        <strain evidence="2 3">CCFEE 5935</strain>
    </source>
</reference>
<evidence type="ECO:0000313" key="2">
    <source>
        <dbReference type="EMBL" id="KAK5172783.1"/>
    </source>
</evidence>
<sequence length="216" mass="24134">MSDPGSSQTTSTPSAPAPSSEASPRPGPPNEGSTQDRHTSILARVTFDVPFRQDTESRNIPGKRTAEVAICKGEQWTGKTQTLGSTHTVELNDDNDLSFYLLSNFPAVSHLDVVFKLRPGFLRGHILLDLEDGLRSGEIGSDVNRAVIALWPLRTNVDFIIEVNGRREGNLYRMAVFMFLFNAELDLLHGARSIDTERYFGLEDVEYLTWRWRPGI</sequence>
<dbReference type="AlphaFoldDB" id="A0AAV9PHK9"/>
<feature type="region of interest" description="Disordered" evidence="1">
    <location>
        <begin position="1"/>
        <end position="36"/>
    </location>
</feature>
<feature type="compositionally biased region" description="Low complexity" evidence="1">
    <location>
        <begin position="1"/>
        <end position="24"/>
    </location>
</feature>
<proteinExistence type="predicted"/>
<dbReference type="Proteomes" id="UP001337655">
    <property type="component" value="Unassembled WGS sequence"/>
</dbReference>
<dbReference type="EMBL" id="JAVRRT010000004">
    <property type="protein sequence ID" value="KAK5172783.1"/>
    <property type="molecule type" value="Genomic_DNA"/>
</dbReference>
<evidence type="ECO:0000256" key="1">
    <source>
        <dbReference type="SAM" id="MobiDB-lite"/>
    </source>
</evidence>
<keyword evidence="3" id="KW-1185">Reference proteome</keyword>
<dbReference type="GeneID" id="89924250"/>
<dbReference type="RefSeq" id="XP_064661501.1">
    <property type="nucleotide sequence ID" value="XM_064800162.1"/>
</dbReference>
<evidence type="ECO:0000313" key="3">
    <source>
        <dbReference type="Proteomes" id="UP001337655"/>
    </source>
</evidence>
<comment type="caution">
    <text evidence="2">The sequence shown here is derived from an EMBL/GenBank/DDBJ whole genome shotgun (WGS) entry which is preliminary data.</text>
</comment>
<gene>
    <name evidence="2" type="ORF">LTR77_002903</name>
</gene>